<dbReference type="SUPFAM" id="SSF51735">
    <property type="entry name" value="NAD(P)-binding Rossmann-fold domains"/>
    <property type="match status" value="1"/>
</dbReference>
<protein>
    <submittedName>
        <fullName evidence="7">Redox-sensing transcriptional repressor Rex</fullName>
    </submittedName>
</protein>
<evidence type="ECO:0000313" key="7">
    <source>
        <dbReference type="EMBL" id="HIV09548.1"/>
    </source>
</evidence>
<dbReference type="PANTHER" id="PTHR35786">
    <property type="entry name" value="REDOX-SENSING TRANSCRIPTIONAL REPRESSOR REX"/>
    <property type="match status" value="1"/>
</dbReference>
<dbReference type="SMART" id="SM00881">
    <property type="entry name" value="CoA_binding"/>
    <property type="match status" value="1"/>
</dbReference>
<evidence type="ECO:0000259" key="6">
    <source>
        <dbReference type="SMART" id="SM00881"/>
    </source>
</evidence>
<keyword evidence="5" id="KW-0804">Transcription</keyword>
<evidence type="ECO:0000256" key="3">
    <source>
        <dbReference type="ARBA" id="ARBA00023015"/>
    </source>
</evidence>
<organism evidence="7 8">
    <name type="scientific">Candidatus Spyradenecus faecavium</name>
    <dbReference type="NCBI Taxonomy" id="2840947"/>
    <lineage>
        <taxon>Bacteria</taxon>
        <taxon>Pseudomonadati</taxon>
        <taxon>Lentisphaerota</taxon>
        <taxon>Lentisphaeria</taxon>
        <taxon>Lentisphaerales</taxon>
        <taxon>Lentisphaeraceae</taxon>
        <taxon>Lentisphaeraceae incertae sedis</taxon>
        <taxon>Candidatus Spyradenecus</taxon>
    </lineage>
</organism>
<evidence type="ECO:0000256" key="5">
    <source>
        <dbReference type="ARBA" id="ARBA00023163"/>
    </source>
</evidence>
<reference evidence="7" key="1">
    <citation type="submission" date="2020-10" db="EMBL/GenBank/DDBJ databases">
        <authorList>
            <person name="Gilroy R."/>
        </authorList>
    </citation>
    <scope>NUCLEOTIDE SEQUENCE</scope>
    <source>
        <strain evidence="7">35461</strain>
    </source>
</reference>
<keyword evidence="2" id="KW-0678">Repressor</keyword>
<evidence type="ECO:0000256" key="1">
    <source>
        <dbReference type="ARBA" id="ARBA00022490"/>
    </source>
</evidence>
<dbReference type="InterPro" id="IPR003781">
    <property type="entry name" value="CoA-bd"/>
</dbReference>
<dbReference type="NCBIfam" id="NF003995">
    <property type="entry name" value="PRK05472.2-4"/>
    <property type="match status" value="1"/>
</dbReference>
<dbReference type="InterPro" id="IPR036291">
    <property type="entry name" value="NAD(P)-bd_dom_sf"/>
</dbReference>
<evidence type="ECO:0000313" key="8">
    <source>
        <dbReference type="Proteomes" id="UP000886845"/>
    </source>
</evidence>
<dbReference type="Pfam" id="PF02629">
    <property type="entry name" value="CoA_binding"/>
    <property type="match status" value="1"/>
</dbReference>
<dbReference type="Proteomes" id="UP000886845">
    <property type="component" value="Unassembled WGS sequence"/>
</dbReference>
<reference evidence="7" key="2">
    <citation type="journal article" date="2021" name="PeerJ">
        <title>Extensive microbial diversity within the chicken gut microbiome revealed by metagenomics and culture.</title>
        <authorList>
            <person name="Gilroy R."/>
            <person name="Ravi A."/>
            <person name="Getino M."/>
            <person name="Pursley I."/>
            <person name="Horton D.L."/>
            <person name="Alikhan N.F."/>
            <person name="Baker D."/>
            <person name="Gharbi K."/>
            <person name="Hall N."/>
            <person name="Watson M."/>
            <person name="Adriaenssens E.M."/>
            <person name="Foster-Nyarko E."/>
            <person name="Jarju S."/>
            <person name="Secka A."/>
            <person name="Antonio M."/>
            <person name="Oren A."/>
            <person name="Chaudhuri R.R."/>
            <person name="La Ragione R."/>
            <person name="Hildebrand F."/>
            <person name="Pallen M.J."/>
        </authorList>
    </citation>
    <scope>NUCLEOTIDE SEQUENCE</scope>
    <source>
        <strain evidence="7">35461</strain>
    </source>
</reference>
<dbReference type="PANTHER" id="PTHR35786:SF1">
    <property type="entry name" value="REDOX-SENSING TRANSCRIPTIONAL REPRESSOR REX 1"/>
    <property type="match status" value="1"/>
</dbReference>
<dbReference type="GO" id="GO:0045892">
    <property type="term" value="P:negative regulation of DNA-templated transcription"/>
    <property type="evidence" value="ECO:0007669"/>
    <property type="project" value="InterPro"/>
</dbReference>
<evidence type="ECO:0000256" key="2">
    <source>
        <dbReference type="ARBA" id="ARBA00022491"/>
    </source>
</evidence>
<feature type="non-terminal residue" evidence="7">
    <location>
        <position position="1"/>
    </location>
</feature>
<gene>
    <name evidence="7" type="ORF">IAC79_05495</name>
</gene>
<keyword evidence="3" id="KW-0805">Transcription regulation</keyword>
<keyword evidence="4" id="KW-0238">DNA-binding</keyword>
<keyword evidence="1" id="KW-0963">Cytoplasm</keyword>
<dbReference type="HAMAP" id="MF_01131">
    <property type="entry name" value="Rex"/>
    <property type="match status" value="1"/>
</dbReference>
<dbReference type="NCBIfam" id="NF003996">
    <property type="entry name" value="PRK05472.2-5"/>
    <property type="match status" value="1"/>
</dbReference>
<dbReference type="GO" id="GO:0003677">
    <property type="term" value="F:DNA binding"/>
    <property type="evidence" value="ECO:0007669"/>
    <property type="project" value="UniProtKB-KW"/>
</dbReference>
<accession>A0A9D1NNB9</accession>
<dbReference type="AlphaFoldDB" id="A0A9D1NNB9"/>
<sequence>KDLARTGVRGTPRVGFPIAELVEALERLTGAASEQTAVLAGVGRLGSALLGYPGFRRQGLRIVAAFDAAPERCNLVLAGTPVFPASTITEKVMRLGVPLGILTVPAERAQRVAEQMVAGGVRAIWNFTPARLEVPEEILVQREDLAVSLAVLLHRIQERSV</sequence>
<dbReference type="InterPro" id="IPR022876">
    <property type="entry name" value="Tscrpt_rep_Rex"/>
</dbReference>
<dbReference type="EMBL" id="DVOR01000175">
    <property type="protein sequence ID" value="HIV09548.1"/>
    <property type="molecule type" value="Genomic_DNA"/>
</dbReference>
<evidence type="ECO:0000256" key="4">
    <source>
        <dbReference type="ARBA" id="ARBA00023125"/>
    </source>
</evidence>
<feature type="domain" description="CoA-binding" evidence="6">
    <location>
        <begin position="30"/>
        <end position="131"/>
    </location>
</feature>
<dbReference type="GO" id="GO:0051775">
    <property type="term" value="P:response to redox state"/>
    <property type="evidence" value="ECO:0007669"/>
    <property type="project" value="InterPro"/>
</dbReference>
<proteinExistence type="inferred from homology"/>
<name>A0A9D1NNB9_9BACT</name>
<comment type="caution">
    <text evidence="7">The sequence shown here is derived from an EMBL/GenBank/DDBJ whole genome shotgun (WGS) entry which is preliminary data.</text>
</comment>
<dbReference type="NCBIfam" id="NF003994">
    <property type="entry name" value="PRK05472.2-3"/>
    <property type="match status" value="1"/>
</dbReference>
<dbReference type="Gene3D" id="3.40.50.720">
    <property type="entry name" value="NAD(P)-binding Rossmann-like Domain"/>
    <property type="match status" value="1"/>
</dbReference>